<dbReference type="InterPro" id="IPR050097">
    <property type="entry name" value="Ferredoxin-NADP_redctase_2"/>
</dbReference>
<dbReference type="AlphaFoldDB" id="A0A0P7FVE6"/>
<keyword evidence="1" id="KW-0285">Flavoprotein</keyword>
<dbReference type="InterPro" id="IPR036188">
    <property type="entry name" value="FAD/NAD-bd_sf"/>
</dbReference>
<dbReference type="Gene3D" id="3.50.50.60">
    <property type="entry name" value="FAD/NAD(P)-binding domain"/>
    <property type="match status" value="1"/>
</dbReference>
<dbReference type="STRING" id="699431.SY89_01622"/>
<keyword evidence="2" id="KW-0560">Oxidoreductase</keyword>
<dbReference type="Proteomes" id="UP000050535">
    <property type="component" value="Unassembled WGS sequence"/>
</dbReference>
<feature type="compositionally biased region" description="Basic residues" evidence="3">
    <location>
        <begin position="183"/>
        <end position="196"/>
    </location>
</feature>
<feature type="domain" description="FAD/NAD(P)-binding" evidence="4">
    <location>
        <begin position="13"/>
        <end position="119"/>
    </location>
</feature>
<dbReference type="Pfam" id="PF07992">
    <property type="entry name" value="Pyr_redox_2"/>
    <property type="match status" value="1"/>
</dbReference>
<evidence type="ECO:0000256" key="2">
    <source>
        <dbReference type="ARBA" id="ARBA00023002"/>
    </source>
</evidence>
<evidence type="ECO:0000259" key="4">
    <source>
        <dbReference type="Pfam" id="PF07992"/>
    </source>
</evidence>
<name>A0A0P7FVE6_9EURY</name>
<evidence type="ECO:0000313" key="5">
    <source>
        <dbReference type="EMBL" id="KPN30882.1"/>
    </source>
</evidence>
<dbReference type="SUPFAM" id="SSF51905">
    <property type="entry name" value="FAD/NAD(P)-binding domain"/>
    <property type="match status" value="1"/>
</dbReference>
<feature type="region of interest" description="Disordered" evidence="3">
    <location>
        <begin position="139"/>
        <end position="205"/>
    </location>
</feature>
<dbReference type="InterPro" id="IPR023753">
    <property type="entry name" value="FAD/NAD-binding_dom"/>
</dbReference>
<reference evidence="6" key="1">
    <citation type="submission" date="2013-11" db="EMBL/GenBank/DDBJ databases">
        <authorList>
            <person name="Hoang H.T."/>
            <person name="Killian M.L."/>
            <person name="Madson D.M."/>
            <person name="Arruda P.H.E."/>
            <person name="Sun D."/>
            <person name="Schwartz K.J."/>
            <person name="Yoon K."/>
        </authorList>
    </citation>
    <scope>NUCLEOTIDE SEQUENCE [LARGE SCALE GENOMIC DNA]</scope>
    <source>
        <strain evidence="6">CDK2</strain>
    </source>
</reference>
<evidence type="ECO:0000313" key="6">
    <source>
        <dbReference type="Proteomes" id="UP000050535"/>
    </source>
</evidence>
<dbReference type="PANTHER" id="PTHR48105">
    <property type="entry name" value="THIOREDOXIN REDUCTASE 1-RELATED-RELATED"/>
    <property type="match status" value="1"/>
</dbReference>
<dbReference type="EMBL" id="LGUC01000001">
    <property type="protein sequence ID" value="KPN30882.1"/>
    <property type="molecule type" value="Genomic_DNA"/>
</dbReference>
<dbReference type="PRINTS" id="PR00469">
    <property type="entry name" value="PNDRDTASEII"/>
</dbReference>
<keyword evidence="6" id="KW-1185">Reference proteome</keyword>
<evidence type="ECO:0000256" key="3">
    <source>
        <dbReference type="SAM" id="MobiDB-lite"/>
    </source>
</evidence>
<sequence length="300" mass="34450">MPTESEEPAFDHEVVIVGGGPAGCSAGVFTARAGLDTVVFDRGRSSIQRCAHIENYLGFPSGIDIGTFYDLMHDHVEEAGCTLVPDLVESVEHAADTAGFVVRPQSGEPVTARRVIAATRYDAGEYLRGLDDDDAMFVTREYEGRPESTSTRSTPRRTARRPSTACSSRPPRRDQRAGDRGRWPRRQGRRHRRRGSTPRPGYPDNVAAYYDWRRRERDRTGEWEDRDRWREFYEGRFPDDHDLSAERVAEIREREIDRRLDQYITDEAAERRARAGQRRLLRHIDDDLVLEAARELEGYR</sequence>
<dbReference type="GO" id="GO:0016491">
    <property type="term" value="F:oxidoreductase activity"/>
    <property type="evidence" value="ECO:0007669"/>
    <property type="project" value="UniProtKB-KW"/>
</dbReference>
<organism evidence="5 6">
    <name type="scientific">Halolamina pelagica</name>
    <dbReference type="NCBI Taxonomy" id="699431"/>
    <lineage>
        <taxon>Archaea</taxon>
        <taxon>Methanobacteriati</taxon>
        <taxon>Methanobacteriota</taxon>
        <taxon>Stenosarchaea group</taxon>
        <taxon>Halobacteria</taxon>
        <taxon>Halobacteriales</taxon>
        <taxon>Haloferacaceae</taxon>
    </lineage>
</organism>
<feature type="compositionally biased region" description="Basic and acidic residues" evidence="3">
    <location>
        <begin position="171"/>
        <end position="182"/>
    </location>
</feature>
<gene>
    <name evidence="5" type="ORF">SY89_01622</name>
</gene>
<protein>
    <submittedName>
        <fullName evidence="5">Alkyl hydroperoxide reductase subunit F</fullName>
    </submittedName>
</protein>
<comment type="caution">
    <text evidence="5">The sequence shown here is derived from an EMBL/GenBank/DDBJ whole genome shotgun (WGS) entry which is preliminary data.</text>
</comment>
<proteinExistence type="predicted"/>
<accession>A0A0P7FVE6</accession>
<evidence type="ECO:0000256" key="1">
    <source>
        <dbReference type="ARBA" id="ARBA00022630"/>
    </source>
</evidence>